<dbReference type="InterPro" id="IPR050330">
    <property type="entry name" value="Bact_OuterMem_StrucFunc"/>
</dbReference>
<proteinExistence type="predicted"/>
<evidence type="ECO:0000256" key="3">
    <source>
        <dbReference type="PROSITE-ProRule" id="PRU00473"/>
    </source>
</evidence>
<dbReference type="PROSITE" id="PS51123">
    <property type="entry name" value="OMPA_2"/>
    <property type="match status" value="1"/>
</dbReference>
<keyword evidence="2 3" id="KW-0472">Membrane</keyword>
<dbReference type="SUPFAM" id="SSF103088">
    <property type="entry name" value="OmpA-like"/>
    <property type="match status" value="1"/>
</dbReference>
<dbReference type="CDD" id="cd07185">
    <property type="entry name" value="OmpA_C-like"/>
    <property type="match status" value="1"/>
</dbReference>
<dbReference type="InterPro" id="IPR036737">
    <property type="entry name" value="OmpA-like_sf"/>
</dbReference>
<reference evidence="6 7" key="1">
    <citation type="submission" date="2018-06" db="EMBL/GenBank/DDBJ databases">
        <title>Pseudomonas jilinensis sp. nov., isolated from the production water of Jilin Oilfield in China.</title>
        <authorList>
            <person name="Wang J."/>
        </authorList>
    </citation>
    <scope>NUCLEOTIDE SEQUENCE [LARGE SCALE GENOMIC DNA]</scope>
    <source>
        <strain evidence="6 7">JS15-10A1</strain>
    </source>
</reference>
<dbReference type="RefSeq" id="WP_119701450.1">
    <property type="nucleotide sequence ID" value="NZ_QJSA01000009.1"/>
</dbReference>
<feature type="domain" description="OmpA-like" evidence="5">
    <location>
        <begin position="165"/>
        <end position="282"/>
    </location>
</feature>
<evidence type="ECO:0000256" key="2">
    <source>
        <dbReference type="ARBA" id="ARBA00023136"/>
    </source>
</evidence>
<name>A0A396RW98_9PSED</name>
<dbReference type="PRINTS" id="PR01021">
    <property type="entry name" value="OMPADOMAIN"/>
</dbReference>
<dbReference type="OrthoDB" id="6905929at2"/>
<evidence type="ECO:0000259" key="5">
    <source>
        <dbReference type="PROSITE" id="PS51123"/>
    </source>
</evidence>
<accession>A0A396RW98</accession>
<dbReference type="InterPro" id="IPR041544">
    <property type="entry name" value="MotY_N"/>
</dbReference>
<keyword evidence="7" id="KW-1185">Reference proteome</keyword>
<dbReference type="PANTHER" id="PTHR30329:SF17">
    <property type="entry name" value="LIPOPROTEIN YFIB-RELATED"/>
    <property type="match status" value="1"/>
</dbReference>
<evidence type="ECO:0000256" key="1">
    <source>
        <dbReference type="ARBA" id="ARBA00004442"/>
    </source>
</evidence>
<dbReference type="PRINTS" id="PR01023">
    <property type="entry name" value="NAFLGMOTY"/>
</dbReference>
<dbReference type="EMBL" id="QJSA01000009">
    <property type="protein sequence ID" value="RHW20870.1"/>
    <property type="molecule type" value="Genomic_DNA"/>
</dbReference>
<dbReference type="PANTHER" id="PTHR30329">
    <property type="entry name" value="STATOR ELEMENT OF FLAGELLAR MOTOR COMPLEX"/>
    <property type="match status" value="1"/>
</dbReference>
<dbReference type="Proteomes" id="UP000265745">
    <property type="component" value="Unassembled WGS sequence"/>
</dbReference>
<evidence type="ECO:0000313" key="6">
    <source>
        <dbReference type="EMBL" id="RHW20870.1"/>
    </source>
</evidence>
<organism evidence="6 7">
    <name type="scientific">Pseudomonas jilinensis</name>
    <dbReference type="NCBI Taxonomy" id="2078689"/>
    <lineage>
        <taxon>Bacteria</taxon>
        <taxon>Pseudomonadati</taxon>
        <taxon>Pseudomonadota</taxon>
        <taxon>Gammaproteobacteria</taxon>
        <taxon>Pseudomonadales</taxon>
        <taxon>Pseudomonadaceae</taxon>
        <taxon>Pseudomonas</taxon>
    </lineage>
</organism>
<dbReference type="InterPro" id="IPR006664">
    <property type="entry name" value="OMP_bac"/>
</dbReference>
<gene>
    <name evidence="6" type="ORF">C2846_10885</name>
</gene>
<dbReference type="Gene3D" id="3.30.1330.60">
    <property type="entry name" value="OmpA-like domain"/>
    <property type="match status" value="1"/>
</dbReference>
<evidence type="ECO:0000256" key="4">
    <source>
        <dbReference type="SAM" id="SignalP"/>
    </source>
</evidence>
<dbReference type="Gene3D" id="2.60.40.2540">
    <property type="match status" value="1"/>
</dbReference>
<comment type="subcellular location">
    <subcellularLocation>
        <location evidence="1">Cell outer membrane</location>
    </subcellularLocation>
</comment>
<dbReference type="Pfam" id="PF00691">
    <property type="entry name" value="OmpA"/>
    <property type="match status" value="1"/>
</dbReference>
<sequence>MARVYLGILLSITLPVQALTFQTRMEDVQWSVAGDQFECRLSQTVTGYGEAVFVRRAGERPTFELKPWSNLMQPGPAQLYNEAPLWRPGTRSRLLGQAQVQNGPVALVAPEQQAGLMLAGLAEGLHPTIQRSSFAGSEPVRVVVSSVGYQAAWNDFQQCATGLLPINFDQASRSVVSFATGGSKLDDAARQLLDTVLIYIEADDQIKGIQLDGHSDNVGNRLDNRELSRQRVLAVQNYLIERGVDESKFSLRFHGDSFPVASNRSAEGRAQNRRVTLRLEKH</sequence>
<dbReference type="InterPro" id="IPR006665">
    <property type="entry name" value="OmpA-like"/>
</dbReference>
<comment type="caution">
    <text evidence="6">The sequence shown here is derived from an EMBL/GenBank/DDBJ whole genome shotgun (WGS) entry which is preliminary data.</text>
</comment>
<dbReference type="GO" id="GO:0009279">
    <property type="term" value="C:cell outer membrane"/>
    <property type="evidence" value="ECO:0007669"/>
    <property type="project" value="UniProtKB-SubCell"/>
</dbReference>
<feature type="chain" id="PRO_5017256614" description="OmpA-like domain-containing protein" evidence="4">
    <location>
        <begin position="19"/>
        <end position="282"/>
    </location>
</feature>
<protein>
    <recommendedName>
        <fullName evidence="5">OmpA-like domain-containing protein</fullName>
    </recommendedName>
</protein>
<evidence type="ECO:0000313" key="7">
    <source>
        <dbReference type="Proteomes" id="UP000265745"/>
    </source>
</evidence>
<dbReference type="AlphaFoldDB" id="A0A396RW98"/>
<keyword evidence="4" id="KW-0732">Signal</keyword>
<feature type="signal peptide" evidence="4">
    <location>
        <begin position="1"/>
        <end position="18"/>
    </location>
</feature>
<dbReference type="Pfam" id="PF18393">
    <property type="entry name" value="MotY_N"/>
    <property type="match status" value="1"/>
</dbReference>